<dbReference type="CDD" id="cd05233">
    <property type="entry name" value="SDR_c"/>
    <property type="match status" value="1"/>
</dbReference>
<dbReference type="GO" id="GO:0006633">
    <property type="term" value="P:fatty acid biosynthetic process"/>
    <property type="evidence" value="ECO:0007669"/>
    <property type="project" value="TreeGrafter"/>
</dbReference>
<keyword evidence="2 5" id="KW-0560">Oxidoreductase</keyword>
<dbReference type="Pfam" id="PF00106">
    <property type="entry name" value="adh_short"/>
    <property type="match status" value="1"/>
</dbReference>
<reference evidence="5" key="1">
    <citation type="submission" date="2020-11" db="EMBL/GenBank/DDBJ databases">
        <title>Sequencing the genomes of 1000 actinobacteria strains.</title>
        <authorList>
            <person name="Klenk H.-P."/>
        </authorList>
    </citation>
    <scope>NUCLEOTIDE SEQUENCE</scope>
    <source>
        <strain evidence="5">DSM 43175</strain>
    </source>
</reference>
<dbReference type="GO" id="GO:0048038">
    <property type="term" value="F:quinone binding"/>
    <property type="evidence" value="ECO:0007669"/>
    <property type="project" value="TreeGrafter"/>
</dbReference>
<comment type="similarity">
    <text evidence="1 3">Belongs to the short-chain dehydrogenases/reductases (SDR) family.</text>
</comment>
<protein>
    <submittedName>
        <fullName evidence="5">3-oxoacyl-[acyl-carrier protein] reductase</fullName>
        <ecNumber evidence="5">1.1.1.100</ecNumber>
    </submittedName>
</protein>
<dbReference type="InterPro" id="IPR036291">
    <property type="entry name" value="NAD(P)-bd_dom_sf"/>
</dbReference>
<evidence type="ECO:0000313" key="5">
    <source>
        <dbReference type="EMBL" id="MBG6088716.1"/>
    </source>
</evidence>
<evidence type="ECO:0000313" key="6">
    <source>
        <dbReference type="Proteomes" id="UP000614047"/>
    </source>
</evidence>
<dbReference type="EMBL" id="JADOUA010000001">
    <property type="protein sequence ID" value="MBG6088716.1"/>
    <property type="molecule type" value="Genomic_DNA"/>
</dbReference>
<proteinExistence type="inferred from homology"/>
<dbReference type="GO" id="GO:0004316">
    <property type="term" value="F:3-oxoacyl-[acyl-carrier-protein] reductase (NADPH) activity"/>
    <property type="evidence" value="ECO:0007669"/>
    <property type="project" value="UniProtKB-EC"/>
</dbReference>
<gene>
    <name evidence="5" type="ORF">IW256_002829</name>
</gene>
<evidence type="ECO:0000256" key="2">
    <source>
        <dbReference type="ARBA" id="ARBA00023002"/>
    </source>
</evidence>
<dbReference type="PRINTS" id="PR00080">
    <property type="entry name" value="SDRFAMILY"/>
</dbReference>
<accession>A0A931GMQ1</accession>
<dbReference type="SUPFAM" id="SSF51735">
    <property type="entry name" value="NAD(P)-binding Rossmann-fold domains"/>
    <property type="match status" value="1"/>
</dbReference>
<comment type="caution">
    <text evidence="5">The sequence shown here is derived from an EMBL/GenBank/DDBJ whole genome shotgun (WGS) entry which is preliminary data.</text>
</comment>
<evidence type="ECO:0000256" key="3">
    <source>
        <dbReference type="RuleBase" id="RU000363"/>
    </source>
</evidence>
<dbReference type="FunFam" id="3.40.50.720:FF:000084">
    <property type="entry name" value="Short-chain dehydrogenase reductase"/>
    <property type="match status" value="1"/>
</dbReference>
<dbReference type="PANTHER" id="PTHR42760:SF122">
    <property type="entry name" value="NAD(P)-BINDING PROTEIN"/>
    <property type="match status" value="1"/>
</dbReference>
<dbReference type="PRINTS" id="PR00081">
    <property type="entry name" value="GDHRDH"/>
</dbReference>
<keyword evidence="6" id="KW-1185">Reference proteome</keyword>
<dbReference type="SMART" id="SM00822">
    <property type="entry name" value="PKS_KR"/>
    <property type="match status" value="1"/>
</dbReference>
<name>A0A931GMQ1_9ACTN</name>
<organism evidence="5 6">
    <name type="scientific">Actinomadura viridis</name>
    <dbReference type="NCBI Taxonomy" id="58110"/>
    <lineage>
        <taxon>Bacteria</taxon>
        <taxon>Bacillati</taxon>
        <taxon>Actinomycetota</taxon>
        <taxon>Actinomycetes</taxon>
        <taxon>Streptosporangiales</taxon>
        <taxon>Thermomonosporaceae</taxon>
        <taxon>Actinomadura</taxon>
    </lineage>
</organism>
<dbReference type="EC" id="1.1.1.100" evidence="5"/>
<dbReference type="PROSITE" id="PS00061">
    <property type="entry name" value="ADH_SHORT"/>
    <property type="match status" value="1"/>
</dbReference>
<dbReference type="InterPro" id="IPR020904">
    <property type="entry name" value="Sc_DH/Rdtase_CS"/>
</dbReference>
<feature type="domain" description="Ketoreductase" evidence="4">
    <location>
        <begin position="10"/>
        <end position="189"/>
    </location>
</feature>
<evidence type="ECO:0000259" key="4">
    <source>
        <dbReference type="SMART" id="SM00822"/>
    </source>
</evidence>
<dbReference type="PANTHER" id="PTHR42760">
    <property type="entry name" value="SHORT-CHAIN DEHYDROGENASES/REDUCTASES FAMILY MEMBER"/>
    <property type="match status" value="1"/>
</dbReference>
<dbReference type="Proteomes" id="UP000614047">
    <property type="component" value="Unassembled WGS sequence"/>
</dbReference>
<dbReference type="InterPro" id="IPR057326">
    <property type="entry name" value="KR_dom"/>
</dbReference>
<dbReference type="AlphaFoldDB" id="A0A931GMQ1"/>
<evidence type="ECO:0000256" key="1">
    <source>
        <dbReference type="ARBA" id="ARBA00006484"/>
    </source>
</evidence>
<dbReference type="Gene3D" id="3.40.50.720">
    <property type="entry name" value="NAD(P)-binding Rossmann-like Domain"/>
    <property type="match status" value="1"/>
</dbReference>
<dbReference type="RefSeq" id="WP_197011406.1">
    <property type="nucleotide sequence ID" value="NZ_BAABES010000005.1"/>
</dbReference>
<dbReference type="InterPro" id="IPR002347">
    <property type="entry name" value="SDR_fam"/>
</dbReference>
<sequence>MKAGFDATGEVLLVTGGASGIGAAAARAYAAAGGTAVVLDTAAPPARPPLPDRGGVEHHRVDVADRDAVFACVADVLGRHGRIDGLIAGAAVQPRGDVVAMDPGEWRRTLAVNLDGVVWACQAVLPSMIGRRSGAILVFSSGLAHAGRAQASAYAASKGALISFTRSLAAEVAAHRVRVNIVFPGVIDTPQFRRANPEGGEREHWARTTGIGTPDDVAGPLMFLLSDAATMTGSQLSRDRALVKE</sequence>